<dbReference type="GO" id="GO:0008270">
    <property type="term" value="F:zinc ion binding"/>
    <property type="evidence" value="ECO:0007669"/>
    <property type="project" value="InterPro"/>
</dbReference>
<dbReference type="PANTHER" id="PTHR46910">
    <property type="entry name" value="TRANSCRIPTION FACTOR PDR1"/>
    <property type="match status" value="1"/>
</dbReference>
<evidence type="ECO:0000256" key="5">
    <source>
        <dbReference type="SAM" id="MobiDB-lite"/>
    </source>
</evidence>
<keyword evidence="4" id="KW-0539">Nucleus</keyword>
<dbReference type="PROSITE" id="PS00463">
    <property type="entry name" value="ZN2_CY6_FUNGAL_1"/>
    <property type="match status" value="1"/>
</dbReference>
<dbReference type="Gene3D" id="4.10.240.10">
    <property type="entry name" value="Zn(2)-C6 fungal-type DNA-binding domain"/>
    <property type="match status" value="1"/>
</dbReference>
<keyword evidence="2" id="KW-0479">Metal-binding</keyword>
<keyword evidence="8" id="KW-1185">Reference proteome</keyword>
<dbReference type="SUPFAM" id="SSF57701">
    <property type="entry name" value="Zn2/Cys6 DNA-binding domain"/>
    <property type="match status" value="1"/>
</dbReference>
<dbReference type="InterPro" id="IPR001138">
    <property type="entry name" value="Zn2Cys6_DnaBD"/>
</dbReference>
<dbReference type="InterPro" id="IPR050987">
    <property type="entry name" value="AtrR-like"/>
</dbReference>
<dbReference type="InterPro" id="IPR036864">
    <property type="entry name" value="Zn2-C6_fun-type_DNA-bd_sf"/>
</dbReference>
<protein>
    <recommendedName>
        <fullName evidence="6">Zn(2)-C6 fungal-type domain-containing protein</fullName>
    </recommendedName>
</protein>
<dbReference type="GO" id="GO:0000981">
    <property type="term" value="F:DNA-binding transcription factor activity, RNA polymerase II-specific"/>
    <property type="evidence" value="ECO:0007669"/>
    <property type="project" value="InterPro"/>
</dbReference>
<evidence type="ECO:0000313" key="8">
    <source>
        <dbReference type="Proteomes" id="UP000813444"/>
    </source>
</evidence>
<dbReference type="PANTHER" id="PTHR46910:SF3">
    <property type="entry name" value="HALOTOLERANCE PROTEIN 9-RELATED"/>
    <property type="match status" value="1"/>
</dbReference>
<dbReference type="OrthoDB" id="4222821at2759"/>
<dbReference type="GO" id="GO:0005634">
    <property type="term" value="C:nucleus"/>
    <property type="evidence" value="ECO:0007669"/>
    <property type="project" value="UniProtKB-SubCell"/>
</dbReference>
<dbReference type="AlphaFoldDB" id="A0A8K0SYA0"/>
<accession>A0A8K0SYA0</accession>
<comment type="caution">
    <text evidence="7">The sequence shown here is derived from an EMBL/GenBank/DDBJ whole genome shotgun (WGS) entry which is preliminary data.</text>
</comment>
<feature type="domain" description="Zn(2)-C6 fungal-type" evidence="6">
    <location>
        <begin position="14"/>
        <end position="48"/>
    </location>
</feature>
<name>A0A8K0SYA0_9HYPO</name>
<gene>
    <name evidence="7" type="ORF">B0I35DRAFT_420766</name>
</gene>
<organism evidence="7 8">
    <name type="scientific">Stachybotrys elegans</name>
    <dbReference type="NCBI Taxonomy" id="80388"/>
    <lineage>
        <taxon>Eukaryota</taxon>
        <taxon>Fungi</taxon>
        <taxon>Dikarya</taxon>
        <taxon>Ascomycota</taxon>
        <taxon>Pezizomycotina</taxon>
        <taxon>Sordariomycetes</taxon>
        <taxon>Hypocreomycetidae</taxon>
        <taxon>Hypocreales</taxon>
        <taxon>Stachybotryaceae</taxon>
        <taxon>Stachybotrys</taxon>
    </lineage>
</organism>
<dbReference type="PROSITE" id="PS50048">
    <property type="entry name" value="ZN2_CY6_FUNGAL_2"/>
    <property type="match status" value="1"/>
</dbReference>
<proteinExistence type="predicted"/>
<feature type="compositionally biased region" description="Low complexity" evidence="5">
    <location>
        <begin position="91"/>
        <end position="105"/>
    </location>
</feature>
<evidence type="ECO:0000256" key="1">
    <source>
        <dbReference type="ARBA" id="ARBA00004123"/>
    </source>
</evidence>
<evidence type="ECO:0000259" key="6">
    <source>
        <dbReference type="PROSITE" id="PS50048"/>
    </source>
</evidence>
<comment type="subcellular location">
    <subcellularLocation>
        <location evidence="1">Nucleus</location>
    </subcellularLocation>
</comment>
<dbReference type="EMBL" id="JAGPNK010000002">
    <property type="protein sequence ID" value="KAH7325569.1"/>
    <property type="molecule type" value="Genomic_DNA"/>
</dbReference>
<dbReference type="CDD" id="cd00067">
    <property type="entry name" value="GAL4"/>
    <property type="match status" value="1"/>
</dbReference>
<keyword evidence="3" id="KW-0238">DNA-binding</keyword>
<sequence length="453" mass="49251">MQEHARRPLAQRSACDRCREKKLRCPRVQVQGSETCVRCARASVTCVTGAPRPLGRSRISANNTCKPQAPRTPRHSVFISVNLSKPTPQVSSASTSELETATDSTKAGESALERTSSLERTMRRSNSVQDSLNIDSELFNMFFDDGLSSSETPDTFAGTLDLTSSNDVATQADLIGAHNHGISSLDASIHDEGQSISHLSQINDPGFYLNGPSQNQSILGSPMLMGPSVFSSHILVRLARLNEGLAQQLCQVDTFILSIPPPSLTQSCVDKAGDLQVNPVLPALKSTSELTAIINYITSHIQDNRSSLLSTPIVLMCVSAHIQLLQIFNSIFEHVHRFMSRIHDVLGLFEKSPGFTQMSGFPAMRADLYIKIVIQVVQHHISDVDRAIGLPVDMRLSSQGALSKGLLDYLDSSDLAQTLMDQACHPSEKSGRDLVASLRIGIRNVLGLIQDVA</sequence>
<dbReference type="Pfam" id="PF00172">
    <property type="entry name" value="Zn_clus"/>
    <property type="match status" value="1"/>
</dbReference>
<dbReference type="SMART" id="SM00066">
    <property type="entry name" value="GAL4"/>
    <property type="match status" value="1"/>
</dbReference>
<feature type="region of interest" description="Disordered" evidence="5">
    <location>
        <begin position="86"/>
        <end position="124"/>
    </location>
</feature>
<evidence type="ECO:0000256" key="4">
    <source>
        <dbReference type="ARBA" id="ARBA00023242"/>
    </source>
</evidence>
<dbReference type="GO" id="GO:0003677">
    <property type="term" value="F:DNA binding"/>
    <property type="evidence" value="ECO:0007669"/>
    <property type="project" value="UniProtKB-KW"/>
</dbReference>
<evidence type="ECO:0000256" key="2">
    <source>
        <dbReference type="ARBA" id="ARBA00022723"/>
    </source>
</evidence>
<dbReference type="Proteomes" id="UP000813444">
    <property type="component" value="Unassembled WGS sequence"/>
</dbReference>
<evidence type="ECO:0000256" key="3">
    <source>
        <dbReference type="ARBA" id="ARBA00023125"/>
    </source>
</evidence>
<reference evidence="7" key="1">
    <citation type="journal article" date="2021" name="Nat. Commun.">
        <title>Genetic determinants of endophytism in the Arabidopsis root mycobiome.</title>
        <authorList>
            <person name="Mesny F."/>
            <person name="Miyauchi S."/>
            <person name="Thiergart T."/>
            <person name="Pickel B."/>
            <person name="Atanasova L."/>
            <person name="Karlsson M."/>
            <person name="Huettel B."/>
            <person name="Barry K.W."/>
            <person name="Haridas S."/>
            <person name="Chen C."/>
            <person name="Bauer D."/>
            <person name="Andreopoulos W."/>
            <person name="Pangilinan J."/>
            <person name="LaButti K."/>
            <person name="Riley R."/>
            <person name="Lipzen A."/>
            <person name="Clum A."/>
            <person name="Drula E."/>
            <person name="Henrissat B."/>
            <person name="Kohler A."/>
            <person name="Grigoriev I.V."/>
            <person name="Martin F.M."/>
            <person name="Hacquard S."/>
        </authorList>
    </citation>
    <scope>NUCLEOTIDE SEQUENCE</scope>
    <source>
        <strain evidence="7">MPI-CAGE-CH-0235</strain>
    </source>
</reference>
<evidence type="ECO:0000313" key="7">
    <source>
        <dbReference type="EMBL" id="KAH7325569.1"/>
    </source>
</evidence>